<dbReference type="AlphaFoldDB" id="A0A6G0YKM9"/>
<evidence type="ECO:0000313" key="2">
    <source>
        <dbReference type="EMBL" id="KAF0757453.1"/>
    </source>
</evidence>
<gene>
    <name evidence="2" type="ORF">FWK35_00021472</name>
</gene>
<reference evidence="2 3" key="1">
    <citation type="submission" date="2019-08" db="EMBL/GenBank/DDBJ databases">
        <title>Whole genome of Aphis craccivora.</title>
        <authorList>
            <person name="Voronova N.V."/>
            <person name="Shulinski R.S."/>
            <person name="Bandarenka Y.V."/>
            <person name="Zhorov D.G."/>
            <person name="Warner D."/>
        </authorList>
    </citation>
    <scope>NUCLEOTIDE SEQUENCE [LARGE SCALE GENOMIC DNA]</scope>
    <source>
        <strain evidence="2">180601</strain>
        <tissue evidence="2">Whole Body</tissue>
    </source>
</reference>
<name>A0A6G0YKM9_APHCR</name>
<dbReference type="Proteomes" id="UP000478052">
    <property type="component" value="Unassembled WGS sequence"/>
</dbReference>
<feature type="compositionally biased region" description="Pro residues" evidence="1">
    <location>
        <begin position="169"/>
        <end position="188"/>
    </location>
</feature>
<sequence>MYETILSNSAEHITVALKVAFRFLITSRQLASQQKTTQRRHPLPWMRTTPERNSLSKILLPDHHHNDTKFHYLPPTYLYRSRCREILCVSLFRGAAIAASGRGSKRADRVREGLKCRIYAAVGLKEGRRLQEDVYTGSLRMTSTRGHQAAHCSKIALPPRTSCVREKGAPPPRSIQPDEPGPPSNPEKPTPDTLGRQHDCSLSSFWSATASEQVLSRIALVATNDDSLTERDTPLLLTSPLLLSGRTTRLVPFGRVVIVQRATNLHHHQTVVMETVRLRCSDALHLPCRSEFV</sequence>
<dbReference type="EMBL" id="VUJU01003573">
    <property type="protein sequence ID" value="KAF0757453.1"/>
    <property type="molecule type" value="Genomic_DNA"/>
</dbReference>
<comment type="caution">
    <text evidence="2">The sequence shown here is derived from an EMBL/GenBank/DDBJ whole genome shotgun (WGS) entry which is preliminary data.</text>
</comment>
<evidence type="ECO:0000313" key="3">
    <source>
        <dbReference type="Proteomes" id="UP000478052"/>
    </source>
</evidence>
<keyword evidence="3" id="KW-1185">Reference proteome</keyword>
<protein>
    <submittedName>
        <fullName evidence="2">Uncharacterized protein</fullName>
    </submittedName>
</protein>
<dbReference type="OrthoDB" id="6628044at2759"/>
<proteinExistence type="predicted"/>
<evidence type="ECO:0000256" key="1">
    <source>
        <dbReference type="SAM" id="MobiDB-lite"/>
    </source>
</evidence>
<accession>A0A6G0YKM9</accession>
<feature type="region of interest" description="Disordered" evidence="1">
    <location>
        <begin position="161"/>
        <end position="196"/>
    </location>
</feature>
<organism evidence="2 3">
    <name type="scientific">Aphis craccivora</name>
    <name type="common">Cowpea aphid</name>
    <dbReference type="NCBI Taxonomy" id="307492"/>
    <lineage>
        <taxon>Eukaryota</taxon>
        <taxon>Metazoa</taxon>
        <taxon>Ecdysozoa</taxon>
        <taxon>Arthropoda</taxon>
        <taxon>Hexapoda</taxon>
        <taxon>Insecta</taxon>
        <taxon>Pterygota</taxon>
        <taxon>Neoptera</taxon>
        <taxon>Paraneoptera</taxon>
        <taxon>Hemiptera</taxon>
        <taxon>Sternorrhyncha</taxon>
        <taxon>Aphidomorpha</taxon>
        <taxon>Aphidoidea</taxon>
        <taxon>Aphididae</taxon>
        <taxon>Aphidini</taxon>
        <taxon>Aphis</taxon>
        <taxon>Aphis</taxon>
    </lineage>
</organism>